<proteinExistence type="predicted"/>
<keyword evidence="1" id="KW-0805">Transcription regulation</keyword>
<name>A0A318LP52_9PSEU</name>
<dbReference type="PANTHER" id="PTHR47506">
    <property type="entry name" value="TRANSCRIPTIONAL REGULATORY PROTEIN"/>
    <property type="match status" value="1"/>
</dbReference>
<evidence type="ECO:0000313" key="6">
    <source>
        <dbReference type="EMBL" id="PXY34185.1"/>
    </source>
</evidence>
<evidence type="ECO:0000256" key="2">
    <source>
        <dbReference type="ARBA" id="ARBA00023125"/>
    </source>
</evidence>
<feature type="domain" description="HTH tetR-type" evidence="5">
    <location>
        <begin position="4"/>
        <end position="64"/>
    </location>
</feature>
<dbReference type="SUPFAM" id="SSF46689">
    <property type="entry name" value="Homeodomain-like"/>
    <property type="match status" value="1"/>
</dbReference>
<comment type="caution">
    <text evidence="6">The sequence shown here is derived from an EMBL/GenBank/DDBJ whole genome shotgun (WGS) entry which is preliminary data.</text>
</comment>
<dbReference type="Gene3D" id="1.10.357.10">
    <property type="entry name" value="Tetracycline Repressor, domain 2"/>
    <property type="match status" value="1"/>
</dbReference>
<dbReference type="GO" id="GO:0003677">
    <property type="term" value="F:DNA binding"/>
    <property type="evidence" value="ECO:0007669"/>
    <property type="project" value="UniProtKB-UniRule"/>
</dbReference>
<dbReference type="SUPFAM" id="SSF48498">
    <property type="entry name" value="Tetracyclin repressor-like, C-terminal domain"/>
    <property type="match status" value="1"/>
</dbReference>
<evidence type="ECO:0000259" key="5">
    <source>
        <dbReference type="PROSITE" id="PS50977"/>
    </source>
</evidence>
<dbReference type="OrthoDB" id="4214267at2"/>
<evidence type="ECO:0000313" key="7">
    <source>
        <dbReference type="Proteomes" id="UP000247892"/>
    </source>
</evidence>
<dbReference type="InterPro" id="IPR036271">
    <property type="entry name" value="Tet_transcr_reg_TetR-rel_C_sf"/>
</dbReference>
<dbReference type="Pfam" id="PF00440">
    <property type="entry name" value="TetR_N"/>
    <property type="match status" value="1"/>
</dbReference>
<dbReference type="InterPro" id="IPR001647">
    <property type="entry name" value="HTH_TetR"/>
</dbReference>
<keyword evidence="7" id="KW-1185">Reference proteome</keyword>
<sequence length="190" mass="20695">MNADEATTRLLDAAEREFYERGIQSVGMDVIRARSGVSLKRLYQCFPSKETLVEAYLRRRDERWRRSLADHVAANARSAQDAPLAVFDWLHAWFAERGFRGCAFINSFGELGATSPRIAEAGRAHKDALRRYLRGLTAALDVADPDTLADQLLTLVEGATVIAAMSGDPAAAHPAKAAAATLLAAARTPQ</sequence>
<dbReference type="PROSITE" id="PS50977">
    <property type="entry name" value="HTH_TETR_2"/>
    <property type="match status" value="1"/>
</dbReference>
<dbReference type="PANTHER" id="PTHR47506:SF1">
    <property type="entry name" value="HTH-TYPE TRANSCRIPTIONAL REGULATOR YJDC"/>
    <property type="match status" value="1"/>
</dbReference>
<reference evidence="6 7" key="1">
    <citation type="submission" date="2016-07" db="EMBL/GenBank/DDBJ databases">
        <title>Draft genome sequence of Prauserella sp. YIM 121212, isolated from alkaline soil.</title>
        <authorList>
            <person name="Ruckert C."/>
            <person name="Albersmeier A."/>
            <person name="Jiang C.-L."/>
            <person name="Jiang Y."/>
            <person name="Kalinowski J."/>
            <person name="Schneider O."/>
            <person name="Winkler A."/>
            <person name="Zotchev S.B."/>
        </authorList>
    </citation>
    <scope>NUCLEOTIDE SEQUENCE [LARGE SCALE GENOMIC DNA]</scope>
    <source>
        <strain evidence="6 7">YIM 121212</strain>
    </source>
</reference>
<keyword evidence="3" id="KW-0804">Transcription</keyword>
<dbReference type="Proteomes" id="UP000247892">
    <property type="component" value="Unassembled WGS sequence"/>
</dbReference>
<accession>A0A318LP52</accession>
<dbReference type="EMBL" id="MASU01000006">
    <property type="protein sequence ID" value="PXY34185.1"/>
    <property type="molecule type" value="Genomic_DNA"/>
</dbReference>
<evidence type="ECO:0000256" key="3">
    <source>
        <dbReference type="ARBA" id="ARBA00023163"/>
    </source>
</evidence>
<organism evidence="6 7">
    <name type="scientific">Prauserella flavalba</name>
    <dbReference type="NCBI Taxonomy" id="1477506"/>
    <lineage>
        <taxon>Bacteria</taxon>
        <taxon>Bacillati</taxon>
        <taxon>Actinomycetota</taxon>
        <taxon>Actinomycetes</taxon>
        <taxon>Pseudonocardiales</taxon>
        <taxon>Pseudonocardiaceae</taxon>
        <taxon>Prauserella</taxon>
    </lineage>
</organism>
<gene>
    <name evidence="6" type="ORF">BA062_18195</name>
</gene>
<dbReference type="PRINTS" id="PR00455">
    <property type="entry name" value="HTHTETR"/>
</dbReference>
<evidence type="ECO:0000256" key="1">
    <source>
        <dbReference type="ARBA" id="ARBA00023015"/>
    </source>
</evidence>
<feature type="DNA-binding region" description="H-T-H motif" evidence="4">
    <location>
        <begin position="27"/>
        <end position="46"/>
    </location>
</feature>
<dbReference type="AlphaFoldDB" id="A0A318LP52"/>
<keyword evidence="2 4" id="KW-0238">DNA-binding</keyword>
<evidence type="ECO:0000256" key="4">
    <source>
        <dbReference type="PROSITE-ProRule" id="PRU00335"/>
    </source>
</evidence>
<protein>
    <submittedName>
        <fullName evidence="6">TetR family transcriptional regulator</fullName>
    </submittedName>
</protein>
<dbReference type="InterPro" id="IPR009057">
    <property type="entry name" value="Homeodomain-like_sf"/>
</dbReference>
<dbReference type="RefSeq" id="WP_110338260.1">
    <property type="nucleotide sequence ID" value="NZ_JBHVKT010000081.1"/>
</dbReference>